<keyword evidence="2" id="KW-1185">Reference proteome</keyword>
<dbReference type="EMBL" id="JACAZI010000005">
    <property type="protein sequence ID" value="KAF7360729.1"/>
    <property type="molecule type" value="Genomic_DNA"/>
</dbReference>
<name>A0A8H7D3F7_9AGAR</name>
<protein>
    <submittedName>
        <fullName evidence="1">Reverse transcriptase domain-containing protein</fullName>
    </submittedName>
</protein>
<evidence type="ECO:0000313" key="2">
    <source>
        <dbReference type="Proteomes" id="UP000620124"/>
    </source>
</evidence>
<proteinExistence type="predicted"/>
<gene>
    <name evidence="1" type="ORF">MVEN_00804800</name>
</gene>
<dbReference type="OrthoDB" id="3049395at2759"/>
<organism evidence="1 2">
    <name type="scientific">Mycena venus</name>
    <dbReference type="NCBI Taxonomy" id="2733690"/>
    <lineage>
        <taxon>Eukaryota</taxon>
        <taxon>Fungi</taxon>
        <taxon>Dikarya</taxon>
        <taxon>Basidiomycota</taxon>
        <taxon>Agaricomycotina</taxon>
        <taxon>Agaricomycetes</taxon>
        <taxon>Agaricomycetidae</taxon>
        <taxon>Agaricales</taxon>
        <taxon>Marasmiineae</taxon>
        <taxon>Mycenaceae</taxon>
        <taxon>Mycena</taxon>
    </lineage>
</organism>
<keyword evidence="1" id="KW-0548">Nucleotidyltransferase</keyword>
<keyword evidence="1" id="KW-0808">Transferase</keyword>
<dbReference type="AlphaFoldDB" id="A0A8H7D3F7"/>
<dbReference type="Proteomes" id="UP000620124">
    <property type="component" value="Unassembled WGS sequence"/>
</dbReference>
<comment type="caution">
    <text evidence="1">The sequence shown here is derived from an EMBL/GenBank/DDBJ whole genome shotgun (WGS) entry which is preliminary data.</text>
</comment>
<dbReference type="GO" id="GO:0003964">
    <property type="term" value="F:RNA-directed DNA polymerase activity"/>
    <property type="evidence" value="ECO:0007669"/>
    <property type="project" value="UniProtKB-KW"/>
</dbReference>
<sequence length="393" mass="44483">MKRKLCKKSFRSAHGIDAVSYSKILTIPNDALVELFNTSLDKCDASQRWLVTILIGILKQGRAVDDSESYRLVGLECCLLKVLTMLFDDRLREWAATKNIIPDMQNSFRLGYRTDDNCLSSFAPLPELARKGSRFGRLWVDMYAAGVGGPFFDWIRMVYACMVYAMKFRLWEHPDDVRLHGHAVSQAEQAGDNIIMSTLFAGLQAKVNTFFKWCANKRVFVSASKSKWMIFGPLPRVILSLRLGSLVVKLVHEFKYVGVWLTSTISNIFSRNCTIKGSKAQNASNAIFAMKHRIGSLPVKEGLQLYMARVDCYLISAAEISIDVDAHLLDEYLDAQYLFLWRLLGINSHSMLAVLFTETGLMPIRIQRLLLALSRLRYMVGLEDIRRGALGTA</sequence>
<evidence type="ECO:0000313" key="1">
    <source>
        <dbReference type="EMBL" id="KAF7360729.1"/>
    </source>
</evidence>
<reference evidence="1" key="1">
    <citation type="submission" date="2020-05" db="EMBL/GenBank/DDBJ databases">
        <title>Mycena genomes resolve the evolution of fungal bioluminescence.</title>
        <authorList>
            <person name="Tsai I.J."/>
        </authorList>
    </citation>
    <scope>NUCLEOTIDE SEQUENCE</scope>
    <source>
        <strain evidence="1">CCC161011</strain>
    </source>
</reference>
<keyword evidence="1" id="KW-0695">RNA-directed DNA polymerase</keyword>
<accession>A0A8H7D3F7</accession>